<keyword evidence="3" id="KW-1185">Reference proteome</keyword>
<organism evidence="2 3">
    <name type="scientific">Fonsecaea erecta</name>
    <dbReference type="NCBI Taxonomy" id="1367422"/>
    <lineage>
        <taxon>Eukaryota</taxon>
        <taxon>Fungi</taxon>
        <taxon>Dikarya</taxon>
        <taxon>Ascomycota</taxon>
        <taxon>Pezizomycotina</taxon>
        <taxon>Eurotiomycetes</taxon>
        <taxon>Chaetothyriomycetidae</taxon>
        <taxon>Chaetothyriales</taxon>
        <taxon>Herpotrichiellaceae</taxon>
        <taxon>Fonsecaea</taxon>
    </lineage>
</organism>
<protein>
    <submittedName>
        <fullName evidence="2">Uncharacterized protein</fullName>
    </submittedName>
</protein>
<feature type="compositionally biased region" description="Polar residues" evidence="1">
    <location>
        <begin position="68"/>
        <end position="85"/>
    </location>
</feature>
<dbReference type="GeneID" id="30008179"/>
<proteinExistence type="predicted"/>
<dbReference type="AlphaFoldDB" id="A0A178ZPT7"/>
<dbReference type="RefSeq" id="XP_018695174.1">
    <property type="nucleotide sequence ID" value="XM_018835524.1"/>
</dbReference>
<feature type="region of interest" description="Disordered" evidence="1">
    <location>
        <begin position="43"/>
        <end position="106"/>
    </location>
</feature>
<feature type="compositionally biased region" description="Polar residues" evidence="1">
    <location>
        <begin position="93"/>
        <end position="106"/>
    </location>
</feature>
<evidence type="ECO:0000313" key="2">
    <source>
        <dbReference type="EMBL" id="OAP61807.1"/>
    </source>
</evidence>
<dbReference type="EMBL" id="LVYI01000003">
    <property type="protein sequence ID" value="OAP61807.1"/>
    <property type="molecule type" value="Genomic_DNA"/>
</dbReference>
<evidence type="ECO:0000256" key="1">
    <source>
        <dbReference type="SAM" id="MobiDB-lite"/>
    </source>
</evidence>
<evidence type="ECO:0000313" key="3">
    <source>
        <dbReference type="Proteomes" id="UP000078343"/>
    </source>
</evidence>
<dbReference type="Proteomes" id="UP000078343">
    <property type="component" value="Unassembled WGS sequence"/>
</dbReference>
<name>A0A178ZPT7_9EURO</name>
<comment type="caution">
    <text evidence="2">The sequence shown here is derived from an EMBL/GenBank/DDBJ whole genome shotgun (WGS) entry which is preliminary data.</text>
</comment>
<accession>A0A178ZPT7</accession>
<reference evidence="2 3" key="1">
    <citation type="submission" date="2016-04" db="EMBL/GenBank/DDBJ databases">
        <title>Draft genome of Fonsecaea erecta CBS 125763.</title>
        <authorList>
            <person name="Weiss V.A."/>
            <person name="Vicente V.A."/>
            <person name="Raittz R.T."/>
            <person name="Moreno L.F."/>
            <person name="De Souza E.M."/>
            <person name="Pedrosa F.O."/>
            <person name="Steffens M.B."/>
            <person name="Faoro H."/>
            <person name="Tadra-Sfeir M.Z."/>
            <person name="Najafzadeh M.J."/>
            <person name="Felipe M.S."/>
            <person name="Teixeira M."/>
            <person name="Sun J."/>
            <person name="Xi L."/>
            <person name="Gomes R."/>
            <person name="De Azevedo C.M."/>
            <person name="Salgado C.G."/>
            <person name="Da Silva M.B."/>
            <person name="Nascimento M.F."/>
            <person name="Queiroz-Telles F."/>
            <person name="Attili D.S."/>
            <person name="Gorbushina A."/>
        </authorList>
    </citation>
    <scope>NUCLEOTIDE SEQUENCE [LARGE SCALE GENOMIC DNA]</scope>
    <source>
        <strain evidence="2 3">CBS 125763</strain>
    </source>
</reference>
<sequence length="106" mass="12005">MRQTHSYTASHYVNEGGFPLSWMCRCCITSAATRGMQDEIEEHYSRRETQPGKIIGRPAGQQAYPKRTTMQYQRQSPDTTVQNSQRGERQEAAESTSNTGSAERDT</sequence>
<dbReference type="OrthoDB" id="4129177at2759"/>
<gene>
    <name evidence="2" type="ORF">AYL99_04010</name>
</gene>